<name>A0ABW4E1X3_9RHOB</name>
<evidence type="ECO:0000313" key="6">
    <source>
        <dbReference type="EMBL" id="MFD1482711.1"/>
    </source>
</evidence>
<evidence type="ECO:0000256" key="3">
    <source>
        <dbReference type="ARBA" id="ARBA00012098"/>
    </source>
</evidence>
<comment type="similarity">
    <text evidence="5">Belongs to the dTDP-4-dehydrorhamnose 3,5-epimerase family.</text>
</comment>
<dbReference type="CDD" id="cd00438">
    <property type="entry name" value="cupin_RmlC"/>
    <property type="match status" value="1"/>
</dbReference>
<proteinExistence type="inferred from homology"/>
<reference evidence="7" key="1">
    <citation type="journal article" date="2019" name="Int. J. Syst. Evol. Microbiol.">
        <title>The Global Catalogue of Microorganisms (GCM) 10K type strain sequencing project: providing services to taxonomists for standard genome sequencing and annotation.</title>
        <authorList>
            <consortium name="The Broad Institute Genomics Platform"/>
            <consortium name="The Broad Institute Genome Sequencing Center for Infectious Disease"/>
            <person name="Wu L."/>
            <person name="Ma J."/>
        </authorList>
    </citation>
    <scope>NUCLEOTIDE SEQUENCE [LARGE SCALE GENOMIC DNA]</scope>
    <source>
        <strain evidence="7">CCM 8875</strain>
    </source>
</reference>
<comment type="subunit">
    <text evidence="5">Homodimer.</text>
</comment>
<protein>
    <recommendedName>
        <fullName evidence="4 5">dTDP-4-dehydrorhamnose 3,5-epimerase</fullName>
        <ecNumber evidence="3 5">5.1.3.13</ecNumber>
    </recommendedName>
    <alternativeName>
        <fullName evidence="5">Thymidine diphospho-4-keto-rhamnose 3,5-epimerase</fullName>
    </alternativeName>
</protein>
<keyword evidence="5 6" id="KW-0413">Isomerase</keyword>
<sequence length="185" mass="19607">MILTPLTLNGAFRIDLDPHHDARGFFARQFCAATLASVGLNDHWVQGNTSVTERQGTVRGLHFQSAPRAEVKMVRCVRGAIFDAIVDMRPGSASFGNWTGLTLSAQNRTAIYVPQGFAHGFQTLEPDCEVMYLVSAPYSPLHEGGIHHADPAIGIGWPLPVTGVSDRDQALPALAASGAGSGAGS</sequence>
<dbReference type="InterPro" id="IPR011051">
    <property type="entry name" value="RmlC_Cupin_sf"/>
</dbReference>
<dbReference type="SUPFAM" id="SSF51182">
    <property type="entry name" value="RmlC-like cupins"/>
    <property type="match status" value="1"/>
</dbReference>
<dbReference type="EMBL" id="JBHTOQ010000035">
    <property type="protein sequence ID" value="MFD1482711.1"/>
    <property type="molecule type" value="Genomic_DNA"/>
</dbReference>
<evidence type="ECO:0000256" key="2">
    <source>
        <dbReference type="ARBA" id="ARBA00001997"/>
    </source>
</evidence>
<dbReference type="PANTHER" id="PTHR21047">
    <property type="entry name" value="DTDP-6-DEOXY-D-GLUCOSE-3,5 EPIMERASE"/>
    <property type="match status" value="1"/>
</dbReference>
<evidence type="ECO:0000256" key="1">
    <source>
        <dbReference type="ARBA" id="ARBA00001298"/>
    </source>
</evidence>
<comment type="catalytic activity">
    <reaction evidence="1 5">
        <text>dTDP-4-dehydro-6-deoxy-alpha-D-glucose = dTDP-4-dehydro-beta-L-rhamnose</text>
        <dbReference type="Rhea" id="RHEA:16969"/>
        <dbReference type="ChEBI" id="CHEBI:57649"/>
        <dbReference type="ChEBI" id="CHEBI:62830"/>
        <dbReference type="EC" id="5.1.3.13"/>
    </reaction>
</comment>
<dbReference type="InterPro" id="IPR014710">
    <property type="entry name" value="RmlC-like_jellyroll"/>
</dbReference>
<keyword evidence="7" id="KW-1185">Reference proteome</keyword>
<organism evidence="6 7">
    <name type="scientific">Paracoccus nototheniae</name>
    <dbReference type="NCBI Taxonomy" id="2489002"/>
    <lineage>
        <taxon>Bacteria</taxon>
        <taxon>Pseudomonadati</taxon>
        <taxon>Pseudomonadota</taxon>
        <taxon>Alphaproteobacteria</taxon>
        <taxon>Rhodobacterales</taxon>
        <taxon>Paracoccaceae</taxon>
        <taxon>Paracoccus</taxon>
    </lineage>
</organism>
<dbReference type="GO" id="GO:0008830">
    <property type="term" value="F:dTDP-4-dehydrorhamnose 3,5-epimerase activity"/>
    <property type="evidence" value="ECO:0007669"/>
    <property type="project" value="UniProtKB-EC"/>
</dbReference>
<comment type="caution">
    <text evidence="6">The sequence shown here is derived from an EMBL/GenBank/DDBJ whole genome shotgun (WGS) entry which is preliminary data.</text>
</comment>
<gene>
    <name evidence="6" type="primary">rfbC</name>
    <name evidence="6" type="ORF">ACFQ5P_15555</name>
</gene>
<dbReference type="Pfam" id="PF00908">
    <property type="entry name" value="dTDP_sugar_isom"/>
    <property type="match status" value="1"/>
</dbReference>
<dbReference type="Proteomes" id="UP001597302">
    <property type="component" value="Unassembled WGS sequence"/>
</dbReference>
<evidence type="ECO:0000256" key="4">
    <source>
        <dbReference type="ARBA" id="ARBA00019595"/>
    </source>
</evidence>
<dbReference type="PANTHER" id="PTHR21047:SF2">
    <property type="entry name" value="THYMIDINE DIPHOSPHO-4-KETO-RHAMNOSE 3,5-EPIMERASE"/>
    <property type="match status" value="1"/>
</dbReference>
<evidence type="ECO:0000313" key="7">
    <source>
        <dbReference type="Proteomes" id="UP001597302"/>
    </source>
</evidence>
<dbReference type="NCBIfam" id="TIGR01221">
    <property type="entry name" value="rmlC"/>
    <property type="match status" value="1"/>
</dbReference>
<evidence type="ECO:0000256" key="5">
    <source>
        <dbReference type="RuleBase" id="RU364069"/>
    </source>
</evidence>
<comment type="function">
    <text evidence="2 5">Catalyzes the epimerization of the C3' and C5'positions of dTDP-6-deoxy-D-xylo-4-hexulose, forming dTDP-6-deoxy-L-lyxo-4-hexulose.</text>
</comment>
<dbReference type="Gene3D" id="2.60.120.10">
    <property type="entry name" value="Jelly Rolls"/>
    <property type="match status" value="1"/>
</dbReference>
<dbReference type="RefSeq" id="WP_131576988.1">
    <property type="nucleotide sequence ID" value="NZ_CBCSAJ010000063.1"/>
</dbReference>
<accession>A0ABW4E1X3</accession>
<comment type="pathway">
    <text evidence="5">Carbohydrate biosynthesis; dTDP-L-rhamnose biosynthesis.</text>
</comment>
<dbReference type="InterPro" id="IPR000888">
    <property type="entry name" value="RmlC-like"/>
</dbReference>
<dbReference type="EC" id="5.1.3.13" evidence="3 5"/>